<evidence type="ECO:0000313" key="7">
    <source>
        <dbReference type="EMBL" id="MCO6415688.1"/>
    </source>
</evidence>
<dbReference type="HAMAP" id="MF_01844">
    <property type="entry name" value="NhaA"/>
    <property type="match status" value="1"/>
</dbReference>
<feature type="transmembrane region" description="Helical" evidence="6">
    <location>
        <begin position="21"/>
        <end position="38"/>
    </location>
</feature>
<organism evidence="7 8">
    <name type="scientific">Siccirubricoccus soli</name>
    <dbReference type="NCBI Taxonomy" id="2899147"/>
    <lineage>
        <taxon>Bacteria</taxon>
        <taxon>Pseudomonadati</taxon>
        <taxon>Pseudomonadota</taxon>
        <taxon>Alphaproteobacteria</taxon>
        <taxon>Acetobacterales</taxon>
        <taxon>Roseomonadaceae</taxon>
        <taxon>Siccirubricoccus</taxon>
    </lineage>
</organism>
<keyword evidence="5 6" id="KW-0472">Membrane</keyword>
<dbReference type="InterPro" id="IPR004670">
    <property type="entry name" value="NhaA"/>
</dbReference>
<proteinExistence type="inferred from homology"/>
<keyword evidence="6" id="KW-0915">Sodium</keyword>
<evidence type="ECO:0000256" key="2">
    <source>
        <dbReference type="ARBA" id="ARBA00022475"/>
    </source>
</evidence>
<comment type="catalytic activity">
    <reaction evidence="6">
        <text>Na(+)(in) + 2 H(+)(out) = Na(+)(out) + 2 H(+)(in)</text>
        <dbReference type="Rhea" id="RHEA:29251"/>
        <dbReference type="ChEBI" id="CHEBI:15378"/>
        <dbReference type="ChEBI" id="CHEBI:29101"/>
    </reaction>
</comment>
<feature type="transmembrane region" description="Helical" evidence="6">
    <location>
        <begin position="123"/>
        <end position="142"/>
    </location>
</feature>
<gene>
    <name evidence="6 7" type="primary">nhaA</name>
    <name evidence="7" type="ORF">JYK14_05780</name>
</gene>
<feature type="transmembrane region" description="Helical" evidence="6">
    <location>
        <begin position="58"/>
        <end position="78"/>
    </location>
</feature>
<feature type="transmembrane region" description="Helical" evidence="6">
    <location>
        <begin position="365"/>
        <end position="382"/>
    </location>
</feature>
<dbReference type="RefSeq" id="WP_252952284.1">
    <property type="nucleotide sequence ID" value="NZ_JAFIRR010000030.1"/>
</dbReference>
<comment type="similarity">
    <text evidence="6">Belongs to the NhaA Na(+)/H(+) (TC 2.A.33) antiporter family.</text>
</comment>
<sequence length="395" mass="41085">MAQPRHAQPSALRRFLEGQSSAGLVLMAAAALALLIANSPLGPNYEALLHAYVGPLSIGHWINDGLMAVFFLLVGLEIKREMLVGQLSSWPRRALPEIAAAGGMVVPALVYLAFNSGPTSHGWAIPAATDIAFALGVISLLGKRVPASLRVFLAALAIIDDLGAVVIIALFYSARLSLLDLAGAATVVAVLVGMNRFGVRRLLPYLLLGLVLWVFVLRSGIHATLAGVVLAFTIPLQSVPGHADEKRTSPLHRLEHALHLPVGFLVVPVFGLANAGVPFLGLSAEALTAPVTLGVGLGLLVGKVVGVLGFSLLAIRLGLADMPAYAGRLQMAGIAMLCGIGFTMSLFITLLAFPGDPLLQAEAKIGILAGSFLSGLLGYALLRGAPQGWPGTPSR</sequence>
<evidence type="ECO:0000256" key="5">
    <source>
        <dbReference type="ARBA" id="ARBA00023136"/>
    </source>
</evidence>
<dbReference type="Pfam" id="PF06965">
    <property type="entry name" value="Na_H_antiport_1"/>
    <property type="match status" value="1"/>
</dbReference>
<reference evidence="7 8" key="1">
    <citation type="submission" date="2021-12" db="EMBL/GenBank/DDBJ databases">
        <title>Siccirubricoccus leaddurans sp. nov., a high concentration Zn2+ tolerance bacterium.</title>
        <authorList>
            <person name="Cao Y."/>
        </authorList>
    </citation>
    <scope>NUCLEOTIDE SEQUENCE [LARGE SCALE GENOMIC DNA]</scope>
    <source>
        <strain evidence="7 8">KC 17139</strain>
    </source>
</reference>
<feature type="transmembrane region" description="Helical" evidence="6">
    <location>
        <begin position="256"/>
        <end position="281"/>
    </location>
</feature>
<dbReference type="Proteomes" id="UP001523392">
    <property type="component" value="Unassembled WGS sequence"/>
</dbReference>
<feature type="transmembrane region" description="Helical" evidence="6">
    <location>
        <begin position="331"/>
        <end position="353"/>
    </location>
</feature>
<name>A0ABT1D197_9PROT</name>
<evidence type="ECO:0000256" key="1">
    <source>
        <dbReference type="ARBA" id="ARBA00004429"/>
    </source>
</evidence>
<dbReference type="Gene3D" id="1.20.1530.10">
    <property type="entry name" value="Na+/H+ antiporter like domain"/>
    <property type="match status" value="1"/>
</dbReference>
<dbReference type="InterPro" id="IPR023171">
    <property type="entry name" value="Na/H_antiporter_dom_sf"/>
</dbReference>
<keyword evidence="6" id="KW-0739">Sodium transport</keyword>
<dbReference type="PANTHER" id="PTHR30341">
    <property type="entry name" value="SODIUM ION/PROTON ANTIPORTER NHAA-RELATED"/>
    <property type="match status" value="1"/>
</dbReference>
<protein>
    <recommendedName>
        <fullName evidence="6">Na(+)/H(+) antiporter NhaA</fullName>
    </recommendedName>
    <alternativeName>
        <fullName evidence="6">Sodium/proton antiporter NhaA</fullName>
    </alternativeName>
</protein>
<keyword evidence="2 6" id="KW-1003">Cell membrane</keyword>
<accession>A0ABT1D197</accession>
<dbReference type="NCBIfam" id="TIGR00773">
    <property type="entry name" value="NhaA"/>
    <property type="match status" value="1"/>
</dbReference>
<dbReference type="NCBIfam" id="NF007112">
    <property type="entry name" value="PRK09561.1"/>
    <property type="match status" value="1"/>
</dbReference>
<evidence type="ECO:0000256" key="6">
    <source>
        <dbReference type="HAMAP-Rule" id="MF_01844"/>
    </source>
</evidence>
<evidence type="ECO:0000256" key="4">
    <source>
        <dbReference type="ARBA" id="ARBA00022989"/>
    </source>
</evidence>
<feature type="transmembrane region" description="Helical" evidence="6">
    <location>
        <begin position="98"/>
        <end position="117"/>
    </location>
</feature>
<feature type="transmembrane region" description="Helical" evidence="6">
    <location>
        <begin position="205"/>
        <end position="236"/>
    </location>
</feature>
<evidence type="ECO:0000256" key="3">
    <source>
        <dbReference type="ARBA" id="ARBA00022692"/>
    </source>
</evidence>
<comment type="function">
    <text evidence="6">Na(+)/H(+) antiporter that extrudes sodium in exchange for external protons.</text>
</comment>
<feature type="transmembrane region" description="Helical" evidence="6">
    <location>
        <begin position="149"/>
        <end position="172"/>
    </location>
</feature>
<keyword evidence="4 6" id="KW-1133">Transmembrane helix</keyword>
<keyword evidence="3 6" id="KW-0812">Transmembrane</keyword>
<feature type="transmembrane region" description="Helical" evidence="6">
    <location>
        <begin position="178"/>
        <end position="198"/>
    </location>
</feature>
<evidence type="ECO:0000313" key="8">
    <source>
        <dbReference type="Proteomes" id="UP001523392"/>
    </source>
</evidence>
<keyword evidence="8" id="KW-1185">Reference proteome</keyword>
<comment type="subcellular location">
    <subcellularLocation>
        <location evidence="1">Cell inner membrane</location>
        <topology evidence="1">Multi-pass membrane protein</topology>
    </subcellularLocation>
    <subcellularLocation>
        <location evidence="6">Cell membrane</location>
        <topology evidence="6">Multi-pass membrane protein</topology>
    </subcellularLocation>
</comment>
<feature type="transmembrane region" description="Helical" evidence="6">
    <location>
        <begin position="293"/>
        <end position="319"/>
    </location>
</feature>
<keyword evidence="6" id="KW-0813">Transport</keyword>
<keyword evidence="6" id="KW-0050">Antiport</keyword>
<dbReference type="PANTHER" id="PTHR30341:SF0">
    <property type="entry name" value="NA(+)_H(+) ANTIPORTER NHAA"/>
    <property type="match status" value="1"/>
</dbReference>
<comment type="caution">
    <text evidence="7">The sequence shown here is derived from an EMBL/GenBank/DDBJ whole genome shotgun (WGS) entry which is preliminary data.</text>
</comment>
<keyword evidence="6" id="KW-0406">Ion transport</keyword>
<dbReference type="NCBIfam" id="NF007111">
    <property type="entry name" value="PRK09560.1"/>
    <property type="match status" value="1"/>
</dbReference>
<dbReference type="EMBL" id="JAFIRR010000030">
    <property type="protein sequence ID" value="MCO6415688.1"/>
    <property type="molecule type" value="Genomic_DNA"/>
</dbReference>